<dbReference type="EMBL" id="WHWB01034645">
    <property type="protein sequence ID" value="KAJ7406494.1"/>
    <property type="molecule type" value="Genomic_DNA"/>
</dbReference>
<evidence type="ECO:0000313" key="2">
    <source>
        <dbReference type="Proteomes" id="UP001145742"/>
    </source>
</evidence>
<proteinExistence type="predicted"/>
<name>A0ABQ9CUU0_9PASS</name>
<comment type="caution">
    <text evidence="1">The sequence shown here is derived from an EMBL/GenBank/DDBJ whole genome shotgun (WGS) entry which is preliminary data.</text>
</comment>
<dbReference type="Proteomes" id="UP001145742">
    <property type="component" value="Unassembled WGS sequence"/>
</dbReference>
<organism evidence="1 2">
    <name type="scientific">Willisornis vidua</name>
    <name type="common">Xingu scale-backed antbird</name>
    <dbReference type="NCBI Taxonomy" id="1566151"/>
    <lineage>
        <taxon>Eukaryota</taxon>
        <taxon>Metazoa</taxon>
        <taxon>Chordata</taxon>
        <taxon>Craniata</taxon>
        <taxon>Vertebrata</taxon>
        <taxon>Euteleostomi</taxon>
        <taxon>Archelosauria</taxon>
        <taxon>Archosauria</taxon>
        <taxon>Dinosauria</taxon>
        <taxon>Saurischia</taxon>
        <taxon>Theropoda</taxon>
        <taxon>Coelurosauria</taxon>
        <taxon>Aves</taxon>
        <taxon>Neognathae</taxon>
        <taxon>Neoaves</taxon>
        <taxon>Telluraves</taxon>
        <taxon>Australaves</taxon>
        <taxon>Passeriformes</taxon>
        <taxon>Thamnophilidae</taxon>
        <taxon>Willisornis</taxon>
    </lineage>
</organism>
<sequence length="103" mass="11500">MSHLMVPQVKGDCDHDMYCPGNVMVGDQLLVVEIACEQVDLSKCYPEEPVECKWRQHRGQGAADWCLDLEGRQKILVLSRAAWGAPPNLSIRVLISVEKPVAK</sequence>
<evidence type="ECO:0000313" key="1">
    <source>
        <dbReference type="EMBL" id="KAJ7406494.1"/>
    </source>
</evidence>
<reference evidence="1" key="1">
    <citation type="submission" date="2019-10" db="EMBL/GenBank/DDBJ databases">
        <authorList>
            <person name="Soares A.E.R."/>
            <person name="Aleixo A."/>
            <person name="Schneider P."/>
            <person name="Miyaki C.Y."/>
            <person name="Schneider M.P."/>
            <person name="Mello C."/>
            <person name="Vasconcelos A.T.R."/>
        </authorList>
    </citation>
    <scope>NUCLEOTIDE SEQUENCE</scope>
    <source>
        <tissue evidence="1">Muscle</tissue>
    </source>
</reference>
<accession>A0ABQ9CUU0</accession>
<gene>
    <name evidence="1" type="ORF">WISP_133319</name>
</gene>
<keyword evidence="2" id="KW-1185">Reference proteome</keyword>
<protein>
    <submittedName>
        <fullName evidence="1">Uncharacterized protein</fullName>
    </submittedName>
</protein>